<organism evidence="5 6">
    <name type="scientific">Halioxenophilus aromaticivorans</name>
    <dbReference type="NCBI Taxonomy" id="1306992"/>
    <lineage>
        <taxon>Bacteria</taxon>
        <taxon>Pseudomonadati</taxon>
        <taxon>Pseudomonadota</taxon>
        <taxon>Gammaproteobacteria</taxon>
        <taxon>Alteromonadales</taxon>
        <taxon>Alteromonadaceae</taxon>
        <taxon>Halioxenophilus</taxon>
    </lineage>
</organism>
<evidence type="ECO:0000256" key="2">
    <source>
        <dbReference type="ARBA" id="ARBA00022801"/>
    </source>
</evidence>
<dbReference type="GO" id="GO:0005737">
    <property type="term" value="C:cytoplasm"/>
    <property type="evidence" value="ECO:0007669"/>
    <property type="project" value="UniProtKB-SubCell"/>
</dbReference>
<gene>
    <name evidence="5" type="ORF">GCM10025791_37130</name>
</gene>
<feature type="site" description="Important for substrate specificity" evidence="4">
    <location>
        <position position="72"/>
    </location>
</feature>
<dbReference type="Pfam" id="PF02545">
    <property type="entry name" value="Maf"/>
    <property type="match status" value="1"/>
</dbReference>
<proteinExistence type="inferred from homology"/>
<sequence>MANFDLTLASQSPRRREILSQIGVRYRVQSADIEERHTAQESPEQYVVRLAGSKAQVVAERLPEVPVLGADTIGVCQGQILEKPLSPEHAKAMLLAMSNTTHQVISGVALVHEGRLETAVSITDVRFRQLTEAEIDEYWHTAEPQDKSGGYAIQGLGAVFVQSISGSYSNVVGLPIESLVPLLHSFAVPIWHPAP</sequence>
<dbReference type="Gene3D" id="3.90.950.10">
    <property type="match status" value="1"/>
</dbReference>
<evidence type="ECO:0000313" key="6">
    <source>
        <dbReference type="Proteomes" id="UP001409585"/>
    </source>
</evidence>
<evidence type="ECO:0000256" key="3">
    <source>
        <dbReference type="ARBA" id="ARBA00023080"/>
    </source>
</evidence>
<dbReference type="RefSeq" id="WP_345425984.1">
    <property type="nucleotide sequence ID" value="NZ_AP031496.1"/>
</dbReference>
<evidence type="ECO:0000256" key="4">
    <source>
        <dbReference type="HAMAP-Rule" id="MF_00528"/>
    </source>
</evidence>
<dbReference type="EMBL" id="BAABLX010000029">
    <property type="protein sequence ID" value="GAA4952836.1"/>
    <property type="molecule type" value="Genomic_DNA"/>
</dbReference>
<feature type="site" description="Important for substrate specificity" evidence="4">
    <location>
        <position position="14"/>
    </location>
</feature>
<comment type="similarity">
    <text evidence="4">Belongs to the Maf family. YhdE subfamily.</text>
</comment>
<comment type="function">
    <text evidence="4">Nucleoside triphosphate pyrophosphatase that hydrolyzes dTTP and UTP. May have a dual role in cell division arrest and in preventing the incorporation of modified nucleotides into cellular nucleic acids.</text>
</comment>
<reference evidence="6" key="1">
    <citation type="journal article" date="2019" name="Int. J. Syst. Evol. Microbiol.">
        <title>The Global Catalogue of Microorganisms (GCM) 10K type strain sequencing project: providing services to taxonomists for standard genome sequencing and annotation.</title>
        <authorList>
            <consortium name="The Broad Institute Genomics Platform"/>
            <consortium name="The Broad Institute Genome Sequencing Center for Infectious Disease"/>
            <person name="Wu L."/>
            <person name="Ma J."/>
        </authorList>
    </citation>
    <scope>NUCLEOTIDE SEQUENCE [LARGE SCALE GENOMIC DNA]</scope>
    <source>
        <strain evidence="6">JCM 19134</strain>
    </source>
</reference>
<keyword evidence="6" id="KW-1185">Reference proteome</keyword>
<dbReference type="Proteomes" id="UP001409585">
    <property type="component" value="Unassembled WGS sequence"/>
</dbReference>
<comment type="subcellular location">
    <subcellularLocation>
        <location evidence="4">Cytoplasm</location>
    </subcellularLocation>
</comment>
<dbReference type="PANTHER" id="PTHR43213">
    <property type="entry name" value="BIFUNCTIONAL DTTP/UTP PYROPHOSPHATASE/METHYLTRANSFERASE PROTEIN-RELATED"/>
    <property type="match status" value="1"/>
</dbReference>
<name>A0AAV3U740_9ALTE</name>
<feature type="active site" description="Proton acceptor" evidence="4">
    <location>
        <position position="71"/>
    </location>
</feature>
<keyword evidence="3 4" id="KW-0546">Nucleotide metabolism</keyword>
<dbReference type="CDD" id="cd00555">
    <property type="entry name" value="Maf"/>
    <property type="match status" value="1"/>
</dbReference>
<keyword evidence="2 4" id="KW-0378">Hydrolase</keyword>
<protein>
    <recommendedName>
        <fullName evidence="4">dTTP/UTP pyrophosphatase</fullName>
        <shortName evidence="4">dTTPase/UTPase</shortName>
        <ecNumber evidence="4">3.6.1.9</ecNumber>
    </recommendedName>
    <alternativeName>
        <fullName evidence="4">Nucleoside triphosphate pyrophosphatase</fullName>
    </alternativeName>
    <alternativeName>
        <fullName evidence="4">Nucleotide pyrophosphatase</fullName>
        <shortName evidence="4">Nucleotide PPase</shortName>
    </alternativeName>
</protein>
<comment type="cofactor">
    <cofactor evidence="1 4">
        <name>a divalent metal cation</name>
        <dbReference type="ChEBI" id="CHEBI:60240"/>
    </cofactor>
</comment>
<dbReference type="EC" id="3.6.1.9" evidence="4"/>
<comment type="caution">
    <text evidence="5">The sequence shown here is derived from an EMBL/GenBank/DDBJ whole genome shotgun (WGS) entry which is preliminary data.</text>
</comment>
<comment type="catalytic activity">
    <reaction evidence="4">
        <text>UTP + H2O = UMP + diphosphate + H(+)</text>
        <dbReference type="Rhea" id="RHEA:29395"/>
        <dbReference type="ChEBI" id="CHEBI:15377"/>
        <dbReference type="ChEBI" id="CHEBI:15378"/>
        <dbReference type="ChEBI" id="CHEBI:33019"/>
        <dbReference type="ChEBI" id="CHEBI:46398"/>
        <dbReference type="ChEBI" id="CHEBI:57865"/>
        <dbReference type="EC" id="3.6.1.9"/>
    </reaction>
</comment>
<accession>A0AAV3U740</accession>
<evidence type="ECO:0000313" key="5">
    <source>
        <dbReference type="EMBL" id="GAA4952836.1"/>
    </source>
</evidence>
<dbReference type="InterPro" id="IPR003697">
    <property type="entry name" value="Maf-like"/>
</dbReference>
<dbReference type="NCBIfam" id="TIGR00172">
    <property type="entry name" value="maf"/>
    <property type="match status" value="1"/>
</dbReference>
<dbReference type="GO" id="GO:0009117">
    <property type="term" value="P:nucleotide metabolic process"/>
    <property type="evidence" value="ECO:0007669"/>
    <property type="project" value="UniProtKB-KW"/>
</dbReference>
<dbReference type="AlphaFoldDB" id="A0AAV3U740"/>
<comment type="catalytic activity">
    <reaction evidence="4">
        <text>dTTP + H2O = dTMP + diphosphate + H(+)</text>
        <dbReference type="Rhea" id="RHEA:28534"/>
        <dbReference type="ChEBI" id="CHEBI:15377"/>
        <dbReference type="ChEBI" id="CHEBI:15378"/>
        <dbReference type="ChEBI" id="CHEBI:33019"/>
        <dbReference type="ChEBI" id="CHEBI:37568"/>
        <dbReference type="ChEBI" id="CHEBI:63528"/>
        <dbReference type="EC" id="3.6.1.9"/>
    </reaction>
</comment>
<dbReference type="GO" id="GO:0047429">
    <property type="term" value="F:nucleoside triphosphate diphosphatase activity"/>
    <property type="evidence" value="ECO:0007669"/>
    <property type="project" value="UniProtKB-EC"/>
</dbReference>
<dbReference type="InterPro" id="IPR029001">
    <property type="entry name" value="ITPase-like_fam"/>
</dbReference>
<dbReference type="SUPFAM" id="SSF52972">
    <property type="entry name" value="ITPase-like"/>
    <property type="match status" value="1"/>
</dbReference>
<dbReference type="HAMAP" id="MF_00528">
    <property type="entry name" value="Maf"/>
    <property type="match status" value="1"/>
</dbReference>
<evidence type="ECO:0000256" key="1">
    <source>
        <dbReference type="ARBA" id="ARBA00001968"/>
    </source>
</evidence>
<keyword evidence="4" id="KW-0963">Cytoplasm</keyword>
<dbReference type="PIRSF" id="PIRSF006305">
    <property type="entry name" value="Maf"/>
    <property type="match status" value="1"/>
</dbReference>
<feature type="site" description="Important for substrate specificity" evidence="4">
    <location>
        <position position="154"/>
    </location>
</feature>
<dbReference type="PANTHER" id="PTHR43213:SF5">
    <property type="entry name" value="BIFUNCTIONAL DTTP_UTP PYROPHOSPHATASE_METHYLTRANSFERASE PROTEIN-RELATED"/>
    <property type="match status" value="1"/>
</dbReference>
<comment type="caution">
    <text evidence="4">Lacks conserved residue(s) required for the propagation of feature annotation.</text>
</comment>